<dbReference type="PANTHER" id="PTHR35712">
    <property type="entry name" value="MYOSIN HEAVY CHAIN-LIKE PROTEIN"/>
    <property type="match status" value="1"/>
</dbReference>
<feature type="coiled-coil region" evidence="1">
    <location>
        <begin position="1"/>
        <end position="171"/>
    </location>
</feature>
<dbReference type="OrthoDB" id="1719803at2759"/>
<protein>
    <submittedName>
        <fullName evidence="2">Myosin-10</fullName>
    </submittedName>
</protein>
<keyword evidence="1" id="KW-0175">Coiled coil</keyword>
<sequence length="653" mass="74543">MDQNSTSNESLNARIEQLEKERDELHKDVEQLCMQQAGPSYLGVVTRMHFQRMAGLEQEIENLKAKLAVCTRENQNLQEELSEAYRIKSQLADLHSTEVLKNIEAEKQLKFFQACVASAFAERDNAIMEAEKAKEREELMPNELNESKKRIEELTSELLEEKKLVTALQIDVEKQKTQHEIFRKVIDKFYSIRQDGLENIVDTSLENKCDCLLNDSAEMWRFENDEETSTSCYISSLEAEIDILKKGVDNLQDKLLVGVQIESHLKKKFKELQKSKTLSEEKMRTQISALICFYSQFKSSITNLLEEWRMELKSISDMVVEKVMEIEPSGEQCPKSSLIQDVELSGSECRDVHVTTDSNRISSYKAIHSDLQIPDASRTGDTSNALAQALQEKVEALLLLSQQDERHLLEKNVNAALEKKIEELQRNLLQVTNEKVKALMELANMKQEKYVLQEKISQDIIQGKHFSESGEQRPEKDGKFKNFLKRNYLSRWVGGSEENDAESCLDYEKPNFQMDFARMKIEHATFKESLENMEHLLSSVRRLRILLLKVKDSAADKAELMNCFDSLDKIIAESRLVKIALGSSLPVSCFAETDGSHGEINDGGSDPGLQKVDFVSAAGFEMVDLLIFAAHLLKEHITHQDQGELDPNMISET</sequence>
<keyword evidence="3" id="KW-1185">Reference proteome</keyword>
<dbReference type="AlphaFoldDB" id="A0A2Z7BXF8"/>
<name>A0A2Z7BXF8_9LAMI</name>
<dbReference type="Proteomes" id="UP000250235">
    <property type="component" value="Unassembled WGS sequence"/>
</dbReference>
<organism evidence="2 3">
    <name type="scientific">Dorcoceras hygrometricum</name>
    <dbReference type="NCBI Taxonomy" id="472368"/>
    <lineage>
        <taxon>Eukaryota</taxon>
        <taxon>Viridiplantae</taxon>
        <taxon>Streptophyta</taxon>
        <taxon>Embryophyta</taxon>
        <taxon>Tracheophyta</taxon>
        <taxon>Spermatophyta</taxon>
        <taxon>Magnoliopsida</taxon>
        <taxon>eudicotyledons</taxon>
        <taxon>Gunneridae</taxon>
        <taxon>Pentapetalae</taxon>
        <taxon>asterids</taxon>
        <taxon>lamiids</taxon>
        <taxon>Lamiales</taxon>
        <taxon>Gesneriaceae</taxon>
        <taxon>Didymocarpoideae</taxon>
        <taxon>Trichosporeae</taxon>
        <taxon>Loxocarpinae</taxon>
        <taxon>Dorcoceras</taxon>
    </lineage>
</organism>
<accession>A0A2Z7BXF8</accession>
<evidence type="ECO:0000313" key="2">
    <source>
        <dbReference type="EMBL" id="KZV36927.1"/>
    </source>
</evidence>
<proteinExistence type="predicted"/>
<gene>
    <name evidence="2" type="ORF">F511_16622</name>
</gene>
<reference evidence="2 3" key="1">
    <citation type="journal article" date="2015" name="Proc. Natl. Acad. Sci. U.S.A.">
        <title>The resurrection genome of Boea hygrometrica: A blueprint for survival of dehydration.</title>
        <authorList>
            <person name="Xiao L."/>
            <person name="Yang G."/>
            <person name="Zhang L."/>
            <person name="Yang X."/>
            <person name="Zhao S."/>
            <person name="Ji Z."/>
            <person name="Zhou Q."/>
            <person name="Hu M."/>
            <person name="Wang Y."/>
            <person name="Chen M."/>
            <person name="Xu Y."/>
            <person name="Jin H."/>
            <person name="Xiao X."/>
            <person name="Hu G."/>
            <person name="Bao F."/>
            <person name="Hu Y."/>
            <person name="Wan P."/>
            <person name="Li L."/>
            <person name="Deng X."/>
            <person name="Kuang T."/>
            <person name="Xiang C."/>
            <person name="Zhu J.K."/>
            <person name="Oliver M.J."/>
            <person name="He Y."/>
        </authorList>
    </citation>
    <scope>NUCLEOTIDE SEQUENCE [LARGE SCALE GENOMIC DNA]</scope>
    <source>
        <strain evidence="3">cv. XS01</strain>
    </source>
</reference>
<feature type="coiled-coil region" evidence="1">
    <location>
        <begin position="407"/>
        <end position="448"/>
    </location>
</feature>
<evidence type="ECO:0000313" key="3">
    <source>
        <dbReference type="Proteomes" id="UP000250235"/>
    </source>
</evidence>
<dbReference type="EMBL" id="KV003184">
    <property type="protein sequence ID" value="KZV36927.1"/>
    <property type="molecule type" value="Genomic_DNA"/>
</dbReference>
<dbReference type="PANTHER" id="PTHR35712:SF1">
    <property type="entry name" value="MYOSIN HEAVY CHAIN-LIKE PROTEIN"/>
    <property type="match status" value="1"/>
</dbReference>
<evidence type="ECO:0000256" key="1">
    <source>
        <dbReference type="SAM" id="Coils"/>
    </source>
</evidence>